<proteinExistence type="inferred from homology"/>
<protein>
    <recommendedName>
        <fullName evidence="8">Peptidase S8/S53 domain-containing protein</fullName>
    </recommendedName>
</protein>
<dbReference type="PROSITE" id="PS00136">
    <property type="entry name" value="SUBTILASE_ASP"/>
    <property type="match status" value="1"/>
</dbReference>
<dbReference type="InterPro" id="IPR000209">
    <property type="entry name" value="Peptidase_S8/S53_dom"/>
</dbReference>
<dbReference type="InterPro" id="IPR017297">
    <property type="entry name" value="Peptidase_S8A_DPH-A"/>
</dbReference>
<dbReference type="GO" id="GO:0006508">
    <property type="term" value="P:proteolysis"/>
    <property type="evidence" value="ECO:0007669"/>
    <property type="project" value="UniProtKB-KW"/>
</dbReference>
<comment type="similarity">
    <text evidence="1 6 7">Belongs to the peptidase S8 family.</text>
</comment>
<evidence type="ECO:0000259" key="8">
    <source>
        <dbReference type="Pfam" id="PF00082"/>
    </source>
</evidence>
<evidence type="ECO:0000256" key="4">
    <source>
        <dbReference type="ARBA" id="ARBA00022825"/>
    </source>
</evidence>
<accession>A0A7Z0WTS6</accession>
<keyword evidence="10" id="KW-1185">Reference proteome</keyword>
<evidence type="ECO:0000256" key="6">
    <source>
        <dbReference type="PROSITE-ProRule" id="PRU01240"/>
    </source>
</evidence>
<evidence type="ECO:0000256" key="1">
    <source>
        <dbReference type="ARBA" id="ARBA00011073"/>
    </source>
</evidence>
<dbReference type="InterPro" id="IPR022398">
    <property type="entry name" value="Peptidase_S8_His-AS"/>
</dbReference>
<feature type="domain" description="Peptidase S8/S53" evidence="8">
    <location>
        <begin position="183"/>
        <end position="447"/>
    </location>
</feature>
<dbReference type="PROSITE" id="PS00137">
    <property type="entry name" value="SUBTILASE_HIS"/>
    <property type="match status" value="1"/>
</dbReference>
<keyword evidence="2 6" id="KW-0645">Protease</keyword>
<keyword evidence="3 6" id="KW-0378">Hydrolase</keyword>
<feature type="active site" description="Charge relay system" evidence="5 6">
    <location>
        <position position="224"/>
    </location>
</feature>
<keyword evidence="4 6" id="KW-0720">Serine protease</keyword>
<sequence length="1060" mass="109288">MAAPPSPPQAQPQAHQANAVTLLTGDRVLVQDGQARSVQPGPGRDGMTFSAFTHSGSTYVIPADARHLVRTGQLDRRLFDVSTLIEFGYDDAHRADVPLIVSHPAGRPAPALAGARTLASIDAVAVNAGKDGATWETLTDGTATRRATDGVSRIWLDGKRQSILDQSVRQIGAPAAWDAGYTGEGVTVAVLDTGVDQTHPDLTDREVGEQNFTDAPDNVDNFGHGTHVASIVAGTGAKSDGKYRGVAWDASILDGKVLDDNGSGQESWIVAGMEWAATQGADVVNLSLGGSDTADTDPLEEAVNTLSAEHGTLFVIAAGNSGPGAESVGSPGSAEAALTVGAVDRDDTIAPFSSRGPRVGDGAIKPDITAPGVGIVAALHSAGTIGDPVVDGYTALSGTSMATPHVAGAAALLAQRHPDWTGEQLKAALSASATPNADATVFEQGAGRVEVPRAIDQALVSTPTNVSLGTVAWPHDDDEPVTRELTYRNLGDPDVVLSLAIEATGPDGSPANLFSLSATEITVPGGGTATVSVTGDTTLGNADGVYSGAVVASMGTPGEVVSRTPVAITREVESYDVTLTFLDDTGAPTPDYDALLVGLDNPTFAFPYEEDGSVTIRLPKGKYLAHNTVVTGAGENFNLVPHPGLVVDQDLDVEVDARLAEPVAVTPPAGTDLTLALGDVGYSVRTGTSGFGSALLTEDLATVATTQLADAPDGTTITGKINSQWLGADGSFYGLSWFTEGEVPTGFERTVDDGDLATLRAEFGPVTGDQTGGRSAYPLPADGDAFVFAVVTPVTLPGTRAEYVTTEDGIGWSSGLSVSAGDTQLAQFDSPLTVYEAGREYPARFNHAVFGPTLPDTELPWGFRVGDTLDVLVPLFGDGAGNTGFSVVEAASTKLYRGSELVGETPDPGAGRFADLPPEAEEYRLVTTATRPAAFDLTTSATAEWTFTSSHVDGEDPVGVALNVVRFLPELDADNSAPAGEEFALPLRLENGTGEAVTPGSITVEASFDGGDTWTALPISDLVATVTHPADATSVSLRTTAADQDGNQVTQTLIDAYRLR</sequence>
<gene>
    <name evidence="9" type="ORF">BLA60_05365</name>
</gene>
<dbReference type="Gene3D" id="3.40.50.200">
    <property type="entry name" value="Peptidase S8/S53 domain"/>
    <property type="match status" value="1"/>
</dbReference>
<dbReference type="InterPro" id="IPR023827">
    <property type="entry name" value="Peptidase_S8_Asp-AS"/>
</dbReference>
<dbReference type="PANTHER" id="PTHR43806">
    <property type="entry name" value="PEPTIDASE S8"/>
    <property type="match status" value="1"/>
</dbReference>
<dbReference type="Pfam" id="PF00082">
    <property type="entry name" value="Peptidase_S8"/>
    <property type="match status" value="1"/>
</dbReference>
<dbReference type="PIRSF" id="PIRSF037854">
    <property type="entry name" value="Dihydropyridine_esterase"/>
    <property type="match status" value="1"/>
</dbReference>
<comment type="caution">
    <text evidence="9">The sequence shown here is derived from an EMBL/GenBank/DDBJ whole genome shotgun (WGS) entry which is preliminary data.</text>
</comment>
<dbReference type="Proteomes" id="UP000185696">
    <property type="component" value="Unassembled WGS sequence"/>
</dbReference>
<dbReference type="InterPro" id="IPR023828">
    <property type="entry name" value="Peptidase_S8_Ser-AS"/>
</dbReference>
<dbReference type="CDD" id="cd07487">
    <property type="entry name" value="Peptidases_S8_1"/>
    <property type="match status" value="1"/>
</dbReference>
<dbReference type="SUPFAM" id="SSF52743">
    <property type="entry name" value="Subtilisin-like"/>
    <property type="match status" value="1"/>
</dbReference>
<dbReference type="PROSITE" id="PS51892">
    <property type="entry name" value="SUBTILASE"/>
    <property type="match status" value="1"/>
</dbReference>
<evidence type="ECO:0000256" key="5">
    <source>
        <dbReference type="PIRSR" id="PIRSR615500-1"/>
    </source>
</evidence>
<dbReference type="InterPro" id="IPR036852">
    <property type="entry name" value="Peptidase_S8/S53_dom_sf"/>
</dbReference>
<dbReference type="AlphaFoldDB" id="A0A7Z0WTS6"/>
<dbReference type="PANTHER" id="PTHR43806:SF65">
    <property type="entry name" value="SERINE PROTEASE APRX"/>
    <property type="match status" value="1"/>
</dbReference>
<dbReference type="InterPro" id="IPR050131">
    <property type="entry name" value="Peptidase_S8_subtilisin-like"/>
</dbReference>
<evidence type="ECO:0000313" key="9">
    <source>
        <dbReference type="EMBL" id="OLF13159.1"/>
    </source>
</evidence>
<feature type="active site" description="Charge relay system" evidence="5 6">
    <location>
        <position position="400"/>
    </location>
</feature>
<evidence type="ECO:0000313" key="10">
    <source>
        <dbReference type="Proteomes" id="UP000185696"/>
    </source>
</evidence>
<dbReference type="GO" id="GO:0004252">
    <property type="term" value="F:serine-type endopeptidase activity"/>
    <property type="evidence" value="ECO:0007669"/>
    <property type="project" value="UniProtKB-UniRule"/>
</dbReference>
<evidence type="ECO:0000256" key="2">
    <source>
        <dbReference type="ARBA" id="ARBA00022670"/>
    </source>
</evidence>
<feature type="active site" description="Charge relay system" evidence="5 6">
    <location>
        <position position="192"/>
    </location>
</feature>
<name>A0A7Z0WTS6_9PSEU</name>
<evidence type="ECO:0000256" key="3">
    <source>
        <dbReference type="ARBA" id="ARBA00022801"/>
    </source>
</evidence>
<dbReference type="InterPro" id="IPR015500">
    <property type="entry name" value="Peptidase_S8_subtilisin-rel"/>
</dbReference>
<dbReference type="EMBL" id="MSIF01000002">
    <property type="protein sequence ID" value="OLF13159.1"/>
    <property type="molecule type" value="Genomic_DNA"/>
</dbReference>
<dbReference type="PROSITE" id="PS00138">
    <property type="entry name" value="SUBTILASE_SER"/>
    <property type="match status" value="1"/>
</dbReference>
<reference evidence="9 10" key="1">
    <citation type="submission" date="2016-12" db="EMBL/GenBank/DDBJ databases">
        <title>The draft genome sequence of Actinophytocola xinjiangensis.</title>
        <authorList>
            <person name="Wang W."/>
            <person name="Yuan L."/>
        </authorList>
    </citation>
    <scope>NUCLEOTIDE SEQUENCE [LARGE SCALE GENOMIC DNA]</scope>
    <source>
        <strain evidence="9 10">CGMCC 4.4663</strain>
    </source>
</reference>
<evidence type="ECO:0000256" key="7">
    <source>
        <dbReference type="RuleBase" id="RU003355"/>
    </source>
</evidence>
<organism evidence="9 10">
    <name type="scientific">Actinophytocola xinjiangensis</name>
    <dbReference type="NCBI Taxonomy" id="485602"/>
    <lineage>
        <taxon>Bacteria</taxon>
        <taxon>Bacillati</taxon>
        <taxon>Actinomycetota</taxon>
        <taxon>Actinomycetes</taxon>
        <taxon>Pseudonocardiales</taxon>
        <taxon>Pseudonocardiaceae</taxon>
    </lineage>
</organism>
<dbReference type="PRINTS" id="PR00723">
    <property type="entry name" value="SUBTILISIN"/>
</dbReference>